<reference evidence="7 8" key="1">
    <citation type="submission" date="2020-12" db="EMBL/GenBank/DDBJ databases">
        <title>Bacterial novel species Pedobacter sp. SD-b isolated from soil.</title>
        <authorList>
            <person name="Jung H.-Y."/>
        </authorList>
    </citation>
    <scope>NUCLEOTIDE SEQUENCE [LARGE SCALE GENOMIC DNA]</scope>
    <source>
        <strain evidence="7 8">SD-b</strain>
    </source>
</reference>
<dbReference type="RefSeq" id="WP_200586591.1">
    <property type="nucleotide sequence ID" value="NZ_JAEHFY010000016.1"/>
</dbReference>
<dbReference type="Proteomes" id="UP000660024">
    <property type="component" value="Unassembled WGS sequence"/>
</dbReference>
<evidence type="ECO:0000256" key="2">
    <source>
        <dbReference type="ARBA" id="ARBA00006275"/>
    </source>
</evidence>
<accession>A0ABS1BL94</accession>
<comment type="subcellular location">
    <subcellularLocation>
        <location evidence="1">Cell outer membrane</location>
    </subcellularLocation>
</comment>
<comment type="caution">
    <text evidence="7">The sequence shown here is derived from an EMBL/GenBank/DDBJ whole genome shotgun (WGS) entry which is preliminary data.</text>
</comment>
<evidence type="ECO:0000256" key="1">
    <source>
        <dbReference type="ARBA" id="ARBA00004442"/>
    </source>
</evidence>
<dbReference type="InterPro" id="IPR011990">
    <property type="entry name" value="TPR-like_helical_dom_sf"/>
</dbReference>
<dbReference type="InterPro" id="IPR012944">
    <property type="entry name" value="SusD_RagB_dom"/>
</dbReference>
<keyword evidence="4" id="KW-0472">Membrane</keyword>
<proteinExistence type="inferred from homology"/>
<dbReference type="EMBL" id="JAEHFY010000016">
    <property type="protein sequence ID" value="MBK0383647.1"/>
    <property type="molecule type" value="Genomic_DNA"/>
</dbReference>
<evidence type="ECO:0000256" key="3">
    <source>
        <dbReference type="ARBA" id="ARBA00022729"/>
    </source>
</evidence>
<evidence type="ECO:0000256" key="5">
    <source>
        <dbReference type="ARBA" id="ARBA00023237"/>
    </source>
</evidence>
<keyword evidence="8" id="KW-1185">Reference proteome</keyword>
<gene>
    <name evidence="7" type="ORF">I5M32_11825</name>
</gene>
<dbReference type="Pfam" id="PF07980">
    <property type="entry name" value="SusD_RagB"/>
    <property type="match status" value="1"/>
</dbReference>
<evidence type="ECO:0000313" key="8">
    <source>
        <dbReference type="Proteomes" id="UP000660024"/>
    </source>
</evidence>
<comment type="similarity">
    <text evidence="2">Belongs to the SusD family.</text>
</comment>
<dbReference type="SUPFAM" id="SSF48452">
    <property type="entry name" value="TPR-like"/>
    <property type="match status" value="1"/>
</dbReference>
<feature type="domain" description="RagB/SusD" evidence="6">
    <location>
        <begin position="330"/>
        <end position="448"/>
    </location>
</feature>
<keyword evidence="5" id="KW-0998">Cell outer membrane</keyword>
<sequence>MKVYKILILSGVFALGSCTKDLNPVDYGDINTSIFPKSASDIDALVNAAYYPLRGAYGNGIFSTSEKGVMYLSDATTETLHGAYGDQLLATLHNFNPQDLGFTHYYDDYNNKISMMTQTIDLINKSSVSEEVKRKAIAQVRCARGLLAYTLFDLYGPLVVAPLDVLNNPLVEAPLARLSNDDMVKFIEDDLTAADADLPLPSEAEYGRFSKGLAKMILIRLNLHEKRYDKVLALANDIIGYGTYQLDPNYVGMWDLEGAKNSKEVIWAIPCDYAGTSENQWQLMVLPANFSPKGGFGTIQSTWYFYDSFEPTDKRRTMLISQYTGTDGITYNRSSPGTFLNYGPLPLKINQDANRTTGLTTVDIIMYRYADVLLSKAEAIANLAGAGTQPALDLVNQIRERAGLADKQLANYTSLADFNDLILLERSHEFWCENGQYRADLIRMGKFVSRCKLVENSVYTNDSKKLYPFSLTAVSEGKGKFIQNPGYN</sequence>
<evidence type="ECO:0000259" key="6">
    <source>
        <dbReference type="Pfam" id="PF07980"/>
    </source>
</evidence>
<evidence type="ECO:0000313" key="7">
    <source>
        <dbReference type="EMBL" id="MBK0383647.1"/>
    </source>
</evidence>
<dbReference type="PROSITE" id="PS51257">
    <property type="entry name" value="PROKAR_LIPOPROTEIN"/>
    <property type="match status" value="1"/>
</dbReference>
<dbReference type="Gene3D" id="1.25.40.390">
    <property type="match status" value="1"/>
</dbReference>
<name>A0ABS1BL94_9SPHI</name>
<protein>
    <submittedName>
        <fullName evidence="7">RagB/SusD family nutrient uptake outer membrane protein</fullName>
    </submittedName>
</protein>
<evidence type="ECO:0000256" key="4">
    <source>
        <dbReference type="ARBA" id="ARBA00023136"/>
    </source>
</evidence>
<organism evidence="7 8">
    <name type="scientific">Pedobacter segetis</name>
    <dbReference type="NCBI Taxonomy" id="2793069"/>
    <lineage>
        <taxon>Bacteria</taxon>
        <taxon>Pseudomonadati</taxon>
        <taxon>Bacteroidota</taxon>
        <taxon>Sphingobacteriia</taxon>
        <taxon>Sphingobacteriales</taxon>
        <taxon>Sphingobacteriaceae</taxon>
        <taxon>Pedobacter</taxon>
    </lineage>
</organism>
<keyword evidence="3" id="KW-0732">Signal</keyword>